<feature type="region of interest" description="Disordered" evidence="1">
    <location>
        <begin position="44"/>
        <end position="127"/>
    </location>
</feature>
<accession>A0ABV9RVK9</accession>
<dbReference type="Proteomes" id="UP001595859">
    <property type="component" value="Unassembled WGS sequence"/>
</dbReference>
<proteinExistence type="predicted"/>
<name>A0ABV9RVK9_9PSEU</name>
<evidence type="ECO:0000313" key="2">
    <source>
        <dbReference type="EMBL" id="MFC4853342.1"/>
    </source>
</evidence>
<protein>
    <submittedName>
        <fullName evidence="2">Uncharacterized protein</fullName>
    </submittedName>
</protein>
<dbReference type="EMBL" id="JBHSIS010000003">
    <property type="protein sequence ID" value="MFC4853342.1"/>
    <property type="molecule type" value="Genomic_DNA"/>
</dbReference>
<evidence type="ECO:0000256" key="1">
    <source>
        <dbReference type="SAM" id="MobiDB-lite"/>
    </source>
</evidence>
<sequence length="228" mass="23686">MTPASHRRPPARGAQFAKLASIGVASAVLCGAVTVSSMIAQQRREHPQSSARPALQITGDQALLPDRIDRTLPTSSTPAPLPPRLPTAVEEATAAPRSSPATTAPDGEATTPVDGTTASGGTGATEAAPASDLELVRAFYENLPDAPATAFQLLSPDLLNSGLGEFLRSWSLVVAIDSLDVVQRADGVLATVRMRLLGGGHLHIQQLLTVAESPRRIVGAQLLSAQRN</sequence>
<organism evidence="2 3">
    <name type="scientific">Actinophytocola glycyrrhizae</name>
    <dbReference type="NCBI Taxonomy" id="2044873"/>
    <lineage>
        <taxon>Bacteria</taxon>
        <taxon>Bacillati</taxon>
        <taxon>Actinomycetota</taxon>
        <taxon>Actinomycetes</taxon>
        <taxon>Pseudonocardiales</taxon>
        <taxon>Pseudonocardiaceae</taxon>
    </lineage>
</organism>
<evidence type="ECO:0000313" key="3">
    <source>
        <dbReference type="Proteomes" id="UP001595859"/>
    </source>
</evidence>
<keyword evidence="3" id="KW-1185">Reference proteome</keyword>
<reference evidence="3" key="1">
    <citation type="journal article" date="2019" name="Int. J. Syst. Evol. Microbiol.">
        <title>The Global Catalogue of Microorganisms (GCM) 10K type strain sequencing project: providing services to taxonomists for standard genome sequencing and annotation.</title>
        <authorList>
            <consortium name="The Broad Institute Genomics Platform"/>
            <consortium name="The Broad Institute Genome Sequencing Center for Infectious Disease"/>
            <person name="Wu L."/>
            <person name="Ma J."/>
        </authorList>
    </citation>
    <scope>NUCLEOTIDE SEQUENCE [LARGE SCALE GENOMIC DNA]</scope>
    <source>
        <strain evidence="3">ZS-22-S1</strain>
    </source>
</reference>
<comment type="caution">
    <text evidence="2">The sequence shown here is derived from an EMBL/GenBank/DDBJ whole genome shotgun (WGS) entry which is preliminary data.</text>
</comment>
<dbReference type="RefSeq" id="WP_378055307.1">
    <property type="nucleotide sequence ID" value="NZ_JBHSIS010000003.1"/>
</dbReference>
<gene>
    <name evidence="2" type="ORF">ACFPCV_07490</name>
</gene>
<feature type="compositionally biased region" description="Low complexity" evidence="1">
    <location>
        <begin position="86"/>
        <end position="105"/>
    </location>
</feature>